<reference evidence="2 3" key="1">
    <citation type="submission" date="2019-04" db="EMBL/GenBank/DDBJ databases">
        <title>Comparative genomics and transcriptomics to analyze fruiting body development in filamentous ascomycetes.</title>
        <authorList>
            <consortium name="DOE Joint Genome Institute"/>
            <person name="Lutkenhaus R."/>
            <person name="Traeger S."/>
            <person name="Breuer J."/>
            <person name="Kuo A."/>
            <person name="Lipzen A."/>
            <person name="Pangilinan J."/>
            <person name="Dilworth D."/>
            <person name="Sandor L."/>
            <person name="Poggeler S."/>
            <person name="Barry K."/>
            <person name="Grigoriev I.V."/>
            <person name="Nowrousian M."/>
        </authorList>
    </citation>
    <scope>NUCLEOTIDE SEQUENCE [LARGE SCALE GENOMIC DNA]</scope>
    <source>
        <strain evidence="2 3">CBS 389.68</strain>
    </source>
</reference>
<dbReference type="OrthoDB" id="5423899at2759"/>
<feature type="compositionally biased region" description="Low complexity" evidence="1">
    <location>
        <begin position="411"/>
        <end position="424"/>
    </location>
</feature>
<feature type="region of interest" description="Disordered" evidence="1">
    <location>
        <begin position="234"/>
        <end position="304"/>
    </location>
</feature>
<feature type="region of interest" description="Disordered" evidence="1">
    <location>
        <begin position="648"/>
        <end position="673"/>
    </location>
</feature>
<feature type="compositionally biased region" description="Basic and acidic residues" evidence="1">
    <location>
        <begin position="369"/>
        <end position="379"/>
    </location>
</feature>
<gene>
    <name evidence="2" type="ORF">EX30DRAFT_374528</name>
</gene>
<feature type="compositionally biased region" description="Low complexity" evidence="1">
    <location>
        <begin position="289"/>
        <end position="299"/>
    </location>
</feature>
<feature type="compositionally biased region" description="Low complexity" evidence="1">
    <location>
        <begin position="332"/>
        <end position="341"/>
    </location>
</feature>
<dbReference type="InParanoid" id="A0A4S2ML48"/>
<feature type="compositionally biased region" description="Basic residues" evidence="1">
    <location>
        <begin position="321"/>
        <end position="331"/>
    </location>
</feature>
<feature type="compositionally biased region" description="Basic residues" evidence="1">
    <location>
        <begin position="562"/>
        <end position="575"/>
    </location>
</feature>
<feature type="compositionally biased region" description="Gly residues" evidence="1">
    <location>
        <begin position="661"/>
        <end position="673"/>
    </location>
</feature>
<feature type="compositionally biased region" description="Low complexity" evidence="1">
    <location>
        <begin position="526"/>
        <end position="541"/>
    </location>
</feature>
<feature type="compositionally biased region" description="Low complexity" evidence="1">
    <location>
        <begin position="503"/>
        <end position="517"/>
    </location>
</feature>
<feature type="compositionally biased region" description="Basic and acidic residues" evidence="1">
    <location>
        <begin position="649"/>
        <end position="660"/>
    </location>
</feature>
<evidence type="ECO:0000256" key="1">
    <source>
        <dbReference type="SAM" id="MobiDB-lite"/>
    </source>
</evidence>
<feature type="compositionally biased region" description="Low complexity" evidence="1">
    <location>
        <begin position="457"/>
        <end position="470"/>
    </location>
</feature>
<feature type="region of interest" description="Disordered" evidence="1">
    <location>
        <begin position="362"/>
        <end position="627"/>
    </location>
</feature>
<sequence length="712" mass="78133">MPPVILEDDLLLPPSLRKRVYRNDDGLRTADVIPASSIPRCQVDDVTSIASASTIEIPRSEYERQPPVVIQNAPTRPVVIHEDHYVPVAVADAEPRYVSPGSMRDIRYRRVGGQREFEMDYTTRGGQHIDVDYSRGPRRRRARSVDYSRYEDGYCSSCDEDEYYDEDRHRFGSRRGSAVASGLGFLGGVAAHPRAHDVYERPQRLPEKQHHHRGRKIAAGAALATAAGVGLHHLRERQRSQSRSSSSERSGRSRSRHRLRHAAELGAAGIAAKKLYDHRSRSRGPREISPTGSTYSRRSSGSHRLRNAAGLAGAGIAAHKLYSRSRSRRRSSSVSSTSSDSSSHKLRNTAGIVGTGIALKKLHDHHQARKAEEEREAMYQRRRSRSMSRPLSRRYSSSSSRSPSHTRRHLAAAAAGATAAGIAAHQYQKRHPRSASVSSYSSDDEGGRRHHHRGRKVAAAGLGAAGLAAAAHHRRRSQSRRRSLSRSSFSSSDDEHHHKGRKAAAATAAGITAAGLAARHHRRNRSSSTSSASSLSSSDDSAGSHHRLRRAATGAAAAAAIHQHRKHRRRSRSRSRPPGILRNGHEGGGRIRRTLSGALNPGTRPRARSVDSGFMRRGRGGYEEDHRRRGLMDGLSRHLQPGEGFVEEGSVHSEDIRGEGGRYGGRGRGGGRLLEGVRRGLESEVGREMAYRVGEGIAEALHTRQSGGRGRR</sequence>
<feature type="region of interest" description="Disordered" evidence="1">
    <location>
        <begin position="321"/>
        <end position="348"/>
    </location>
</feature>
<protein>
    <recommendedName>
        <fullName evidence="4">DUF3824 domain-containing protein</fullName>
    </recommendedName>
</protein>
<proteinExistence type="predicted"/>
<evidence type="ECO:0000313" key="2">
    <source>
        <dbReference type="EMBL" id="TGZ77585.1"/>
    </source>
</evidence>
<feature type="compositionally biased region" description="Basic residues" evidence="1">
    <location>
        <begin position="471"/>
        <end position="484"/>
    </location>
</feature>
<organism evidence="2 3">
    <name type="scientific">Ascodesmis nigricans</name>
    <dbReference type="NCBI Taxonomy" id="341454"/>
    <lineage>
        <taxon>Eukaryota</taxon>
        <taxon>Fungi</taxon>
        <taxon>Dikarya</taxon>
        <taxon>Ascomycota</taxon>
        <taxon>Pezizomycotina</taxon>
        <taxon>Pezizomycetes</taxon>
        <taxon>Pezizales</taxon>
        <taxon>Ascodesmidaceae</taxon>
        <taxon>Ascodesmis</taxon>
    </lineage>
</organism>
<dbReference type="AlphaFoldDB" id="A0A4S2ML48"/>
<feature type="compositionally biased region" description="Low complexity" evidence="1">
    <location>
        <begin position="387"/>
        <end position="403"/>
    </location>
</feature>
<dbReference type="EMBL" id="ML220151">
    <property type="protein sequence ID" value="TGZ77585.1"/>
    <property type="molecule type" value="Genomic_DNA"/>
</dbReference>
<feature type="compositionally biased region" description="Low complexity" evidence="1">
    <location>
        <begin position="264"/>
        <end position="273"/>
    </location>
</feature>
<accession>A0A4S2ML48</accession>
<keyword evidence="3" id="KW-1185">Reference proteome</keyword>
<dbReference type="STRING" id="341454.A0A4S2ML48"/>
<feature type="compositionally biased region" description="Low complexity" evidence="1">
    <location>
        <begin position="551"/>
        <end position="561"/>
    </location>
</feature>
<name>A0A4S2ML48_9PEZI</name>
<evidence type="ECO:0000313" key="3">
    <source>
        <dbReference type="Proteomes" id="UP000298138"/>
    </source>
</evidence>
<dbReference type="Proteomes" id="UP000298138">
    <property type="component" value="Unassembled WGS sequence"/>
</dbReference>
<evidence type="ECO:0008006" key="4">
    <source>
        <dbReference type="Google" id="ProtNLM"/>
    </source>
</evidence>